<proteinExistence type="predicted"/>
<name>A0A4Z2FNN3_9TELE</name>
<dbReference type="EMBL" id="SRLO01001031">
    <property type="protein sequence ID" value="TNN42515.1"/>
    <property type="molecule type" value="Genomic_DNA"/>
</dbReference>
<evidence type="ECO:0000313" key="3">
    <source>
        <dbReference type="Proteomes" id="UP000314294"/>
    </source>
</evidence>
<dbReference type="Proteomes" id="UP000314294">
    <property type="component" value="Unassembled WGS sequence"/>
</dbReference>
<evidence type="ECO:0000256" key="1">
    <source>
        <dbReference type="SAM" id="MobiDB-lite"/>
    </source>
</evidence>
<accession>A0A4Z2FNN3</accession>
<gene>
    <name evidence="2" type="ORF">EYF80_047329</name>
</gene>
<sequence length="77" mass="8393">MTSERTAVAVYVTSLFNHADDTALVMMMRGSRWAAPEGAEVTSGILHSPLETMCGDLQPAPPSGEEITCRRSRRRAD</sequence>
<comment type="caution">
    <text evidence="2">The sequence shown here is derived from an EMBL/GenBank/DDBJ whole genome shotgun (WGS) entry which is preliminary data.</text>
</comment>
<dbReference type="AlphaFoldDB" id="A0A4Z2FNN3"/>
<feature type="region of interest" description="Disordered" evidence="1">
    <location>
        <begin position="54"/>
        <end position="77"/>
    </location>
</feature>
<protein>
    <submittedName>
        <fullName evidence="2">Uncharacterized protein</fullName>
    </submittedName>
</protein>
<reference evidence="2 3" key="1">
    <citation type="submission" date="2019-03" db="EMBL/GenBank/DDBJ databases">
        <title>First draft genome of Liparis tanakae, snailfish: a comprehensive survey of snailfish specific genes.</title>
        <authorList>
            <person name="Kim W."/>
            <person name="Song I."/>
            <person name="Jeong J.-H."/>
            <person name="Kim D."/>
            <person name="Kim S."/>
            <person name="Ryu S."/>
            <person name="Song J.Y."/>
            <person name="Lee S.K."/>
        </authorList>
    </citation>
    <scope>NUCLEOTIDE SEQUENCE [LARGE SCALE GENOMIC DNA]</scope>
    <source>
        <tissue evidence="2">Muscle</tissue>
    </source>
</reference>
<evidence type="ECO:0000313" key="2">
    <source>
        <dbReference type="EMBL" id="TNN42515.1"/>
    </source>
</evidence>
<organism evidence="2 3">
    <name type="scientific">Liparis tanakae</name>
    <name type="common">Tanaka's snailfish</name>
    <dbReference type="NCBI Taxonomy" id="230148"/>
    <lineage>
        <taxon>Eukaryota</taxon>
        <taxon>Metazoa</taxon>
        <taxon>Chordata</taxon>
        <taxon>Craniata</taxon>
        <taxon>Vertebrata</taxon>
        <taxon>Euteleostomi</taxon>
        <taxon>Actinopterygii</taxon>
        <taxon>Neopterygii</taxon>
        <taxon>Teleostei</taxon>
        <taxon>Neoteleostei</taxon>
        <taxon>Acanthomorphata</taxon>
        <taxon>Eupercaria</taxon>
        <taxon>Perciformes</taxon>
        <taxon>Cottioidei</taxon>
        <taxon>Cottales</taxon>
        <taxon>Liparidae</taxon>
        <taxon>Liparis</taxon>
    </lineage>
</organism>
<keyword evidence="3" id="KW-1185">Reference proteome</keyword>